<organism evidence="1 2">
    <name type="scientific">Scophthalmus maximus</name>
    <name type="common">Turbot</name>
    <name type="synonym">Psetta maxima</name>
    <dbReference type="NCBI Taxonomy" id="52904"/>
    <lineage>
        <taxon>Eukaryota</taxon>
        <taxon>Metazoa</taxon>
        <taxon>Chordata</taxon>
        <taxon>Craniata</taxon>
        <taxon>Vertebrata</taxon>
        <taxon>Euteleostomi</taxon>
        <taxon>Actinopterygii</taxon>
        <taxon>Neopterygii</taxon>
        <taxon>Teleostei</taxon>
        <taxon>Neoteleostei</taxon>
        <taxon>Acanthomorphata</taxon>
        <taxon>Carangaria</taxon>
        <taxon>Pleuronectiformes</taxon>
        <taxon>Pleuronectoidei</taxon>
        <taxon>Scophthalmidae</taxon>
        <taxon>Scophthalmus</taxon>
    </lineage>
</organism>
<gene>
    <name evidence="1" type="ORF">F2P81_003866</name>
</gene>
<sequence length="491" mass="54781">MREMLTKQEMMLEQQMHAEHTLNTRRHNVFRTVSTCGDSDVAEVFLGLSASESYNFTSALKDPGHHCDSCRLHTDTLHIIVTLQQKTSPTYGGGCQADLRVQYEACTALQAVGPGYRWGWGCEGSPGNNGKSVYRSEGTMCRGDYHGIMTARRLAIWTCCTEKAEYNEFVGKRGVMKRTNAGRMLLLILKMEQLVKCLLAGEGKKRSLFQPTEDNYMTRNWNRFAKKKRKEKAEIHQISAQQFSPGFKMSLEIVKGGRSVEGRPWDPQRGGTSPGFSADISAAGGRQRWLDGGPLSWRSAAADVKTTATAVFRKAACMRTTGTVSFSRDIQKSQGYFTDSVRSSIHRPHPLFTRWSYRVKGGETAEMNQNDRLTTGSNRSPWPWNDRAGDPKVCGGLADNDHSQGFDSVQRRISHQGPVLCPLTQDSRQCPVSAACSVDRSKSIDGHARHIRSSATLLTVYSVLRVIIFWLDPPAGRPRGFKRTTGLLLIY</sequence>
<name>A0A6A4TJR5_SCOMX</name>
<dbReference type="Proteomes" id="UP000438429">
    <property type="component" value="Unassembled WGS sequence"/>
</dbReference>
<protein>
    <submittedName>
        <fullName evidence="1">Uncharacterized protein</fullName>
    </submittedName>
</protein>
<evidence type="ECO:0000313" key="2">
    <source>
        <dbReference type="Proteomes" id="UP000438429"/>
    </source>
</evidence>
<reference evidence="1 2" key="1">
    <citation type="submission" date="2019-06" db="EMBL/GenBank/DDBJ databases">
        <title>Draft genomes of female and male turbot (Scophthalmus maximus).</title>
        <authorList>
            <person name="Xu H."/>
            <person name="Xu X.-W."/>
            <person name="Shao C."/>
            <person name="Chen S."/>
        </authorList>
    </citation>
    <scope>NUCLEOTIDE SEQUENCE [LARGE SCALE GENOMIC DNA]</scope>
    <source>
        <strain evidence="1">Ysfricsl-2016a</strain>
        <tissue evidence="1">Blood</tissue>
    </source>
</reference>
<dbReference type="EMBL" id="VEVO01000003">
    <property type="protein sequence ID" value="KAF0044708.1"/>
    <property type="molecule type" value="Genomic_DNA"/>
</dbReference>
<evidence type="ECO:0000313" key="1">
    <source>
        <dbReference type="EMBL" id="KAF0044708.1"/>
    </source>
</evidence>
<accession>A0A6A4TJR5</accession>
<proteinExistence type="predicted"/>
<comment type="caution">
    <text evidence="1">The sequence shown here is derived from an EMBL/GenBank/DDBJ whole genome shotgun (WGS) entry which is preliminary data.</text>
</comment>
<dbReference type="AlphaFoldDB" id="A0A6A4TJR5"/>